<proteinExistence type="predicted"/>
<dbReference type="EMBL" id="CP126215">
    <property type="protein sequence ID" value="WIA17170.1"/>
    <property type="molecule type" value="Genomic_DNA"/>
</dbReference>
<protein>
    <recommendedName>
        <fullName evidence="3">MEKHLA domain-containing protein</fullName>
    </recommendedName>
</protein>
<evidence type="ECO:0000313" key="1">
    <source>
        <dbReference type="EMBL" id="WIA17170.1"/>
    </source>
</evidence>
<reference evidence="1 2" key="1">
    <citation type="submission" date="2023-05" db="EMBL/GenBank/DDBJ databases">
        <title>A 100% complete, gapless, phased diploid assembly of the Scenedesmus obliquus UTEX 3031 genome.</title>
        <authorList>
            <person name="Biondi T.C."/>
            <person name="Hanschen E.R."/>
            <person name="Kwon T."/>
            <person name="Eng W."/>
            <person name="Kruse C.P.S."/>
            <person name="Koehler S.I."/>
            <person name="Kunde Y."/>
            <person name="Gleasner C.D."/>
            <person name="You Mak K.T."/>
            <person name="Polle J."/>
            <person name="Hovde B.T."/>
            <person name="Starkenburg S.R."/>
        </authorList>
    </citation>
    <scope>NUCLEOTIDE SEQUENCE [LARGE SCALE GENOMIC DNA]</scope>
    <source>
        <strain evidence="1 2">DOE0152z</strain>
    </source>
</reference>
<dbReference type="Proteomes" id="UP001244341">
    <property type="component" value="Chromosome 8b"/>
</dbReference>
<evidence type="ECO:0008006" key="3">
    <source>
        <dbReference type="Google" id="ProtNLM"/>
    </source>
</evidence>
<keyword evidence="2" id="KW-1185">Reference proteome</keyword>
<gene>
    <name evidence="1" type="ORF">OEZ85_014054</name>
</gene>
<evidence type="ECO:0000313" key="2">
    <source>
        <dbReference type="Proteomes" id="UP001244341"/>
    </source>
</evidence>
<name>A0ABY8U722_TETOB</name>
<sequence length="173" mass="18619">MVINTPSATAELKFMPVPDSEQFKYMMVWELASLAVLQTPGLMLQLFQQTCQHAIAYSATAWSGRLELKQPFEPTFCGPDMSPIQGSQVTPDEQVLSLLYSTKGIALSQLSPAAQQRVYSGGGKIIVGIPAYDAATAYYTMGAALLKGVRMDSTGTGAVCQWAWLTSAGWEAA</sequence>
<organism evidence="1 2">
    <name type="scientific">Tetradesmus obliquus</name>
    <name type="common">Green alga</name>
    <name type="synonym">Acutodesmus obliquus</name>
    <dbReference type="NCBI Taxonomy" id="3088"/>
    <lineage>
        <taxon>Eukaryota</taxon>
        <taxon>Viridiplantae</taxon>
        <taxon>Chlorophyta</taxon>
        <taxon>core chlorophytes</taxon>
        <taxon>Chlorophyceae</taxon>
        <taxon>CS clade</taxon>
        <taxon>Sphaeropleales</taxon>
        <taxon>Scenedesmaceae</taxon>
        <taxon>Tetradesmus</taxon>
    </lineage>
</organism>
<accession>A0ABY8U722</accession>